<dbReference type="AlphaFoldDB" id="A0A419SXZ1"/>
<accession>A0A419SXZ1</accession>
<feature type="coiled-coil region" evidence="1">
    <location>
        <begin position="32"/>
        <end position="113"/>
    </location>
</feature>
<evidence type="ECO:0000256" key="1">
    <source>
        <dbReference type="SAM" id="Coils"/>
    </source>
</evidence>
<keyword evidence="1" id="KW-0175">Coiled coil</keyword>
<dbReference type="OrthoDB" id="1707350at2"/>
<proteinExistence type="predicted"/>
<evidence type="ECO:0000313" key="2">
    <source>
        <dbReference type="EMBL" id="RKD30066.1"/>
    </source>
</evidence>
<name>A0A419SXZ1_9FIRM</name>
<dbReference type="EMBL" id="MCIB01000036">
    <property type="protein sequence ID" value="RKD30066.1"/>
    <property type="molecule type" value="Genomic_DNA"/>
</dbReference>
<sequence length="199" mass="23747">MFSKNIELDYDIVVKNKVPILIQDKSWKKLFGDVQEKEIVKYKEQLKSLIKEEIEIERKLNQANSKKKRIMAKILNTSNEINNRNNKNSVNKLDILKEEIHNLNDEIDELTFRLEVLPREIRITNYNLLLATVKYAYKELKMDHKKLETANEKIEILRNQLRELIEEKHEHEEKISNTYSFLHGILGSKVMEQLDKQML</sequence>
<keyword evidence="3" id="KW-1185">Reference proteome</keyword>
<dbReference type="Proteomes" id="UP000284177">
    <property type="component" value="Unassembled WGS sequence"/>
</dbReference>
<evidence type="ECO:0000313" key="3">
    <source>
        <dbReference type="Proteomes" id="UP000284177"/>
    </source>
</evidence>
<protein>
    <submittedName>
        <fullName evidence="2">Uncharacterized protein</fullName>
    </submittedName>
</protein>
<organism evidence="2 3">
    <name type="scientific">Thermohalobacter berrensis</name>
    <dbReference type="NCBI Taxonomy" id="99594"/>
    <lineage>
        <taxon>Bacteria</taxon>
        <taxon>Bacillati</taxon>
        <taxon>Bacillota</taxon>
        <taxon>Tissierellia</taxon>
        <taxon>Tissierellales</taxon>
        <taxon>Thermohalobacteraceae</taxon>
        <taxon>Thermohalobacter</taxon>
    </lineage>
</organism>
<dbReference type="RefSeq" id="WP_120170344.1">
    <property type="nucleotide sequence ID" value="NZ_MCIB01000036.1"/>
</dbReference>
<reference evidence="2 3" key="1">
    <citation type="submission" date="2016-08" db="EMBL/GenBank/DDBJ databases">
        <title>Novel Firmicutes and Novel Genomes.</title>
        <authorList>
            <person name="Poppleton D.I."/>
            <person name="Gribaldo S."/>
        </authorList>
    </citation>
    <scope>NUCLEOTIDE SEQUENCE [LARGE SCALE GENOMIC DNA]</scope>
    <source>
        <strain evidence="2 3">CTT3</strain>
    </source>
</reference>
<comment type="caution">
    <text evidence="2">The sequence shown here is derived from an EMBL/GenBank/DDBJ whole genome shotgun (WGS) entry which is preliminary data.</text>
</comment>
<gene>
    <name evidence="2" type="ORF">BET03_05010</name>
</gene>
<feature type="coiled-coil region" evidence="1">
    <location>
        <begin position="137"/>
        <end position="174"/>
    </location>
</feature>